<feature type="compositionally biased region" description="Acidic residues" evidence="1">
    <location>
        <begin position="55"/>
        <end position="83"/>
    </location>
</feature>
<keyword evidence="3" id="KW-1185">Reference proteome</keyword>
<evidence type="ECO:0000313" key="3">
    <source>
        <dbReference type="Proteomes" id="UP001054889"/>
    </source>
</evidence>
<comment type="caution">
    <text evidence="2">The sequence shown here is derived from an EMBL/GenBank/DDBJ whole genome shotgun (WGS) entry which is preliminary data.</text>
</comment>
<feature type="compositionally biased region" description="Acidic residues" evidence="1">
    <location>
        <begin position="24"/>
        <end position="36"/>
    </location>
</feature>
<accession>A0AAV5CMV5</accession>
<evidence type="ECO:0000256" key="1">
    <source>
        <dbReference type="SAM" id="MobiDB-lite"/>
    </source>
</evidence>
<feature type="region of interest" description="Disordered" evidence="1">
    <location>
        <begin position="1"/>
        <end position="83"/>
    </location>
</feature>
<organism evidence="2 3">
    <name type="scientific">Eleusine coracana subsp. coracana</name>
    <dbReference type="NCBI Taxonomy" id="191504"/>
    <lineage>
        <taxon>Eukaryota</taxon>
        <taxon>Viridiplantae</taxon>
        <taxon>Streptophyta</taxon>
        <taxon>Embryophyta</taxon>
        <taxon>Tracheophyta</taxon>
        <taxon>Spermatophyta</taxon>
        <taxon>Magnoliopsida</taxon>
        <taxon>Liliopsida</taxon>
        <taxon>Poales</taxon>
        <taxon>Poaceae</taxon>
        <taxon>PACMAD clade</taxon>
        <taxon>Chloridoideae</taxon>
        <taxon>Cynodonteae</taxon>
        <taxon>Eleusininae</taxon>
        <taxon>Eleusine</taxon>
    </lineage>
</organism>
<feature type="compositionally biased region" description="Low complexity" evidence="1">
    <location>
        <begin position="14"/>
        <end position="23"/>
    </location>
</feature>
<dbReference type="PANTHER" id="PTHR47530:SF4">
    <property type="entry name" value="E3 UBIQUITIN LIGASE BIG BROTHER-RELATED"/>
    <property type="match status" value="1"/>
</dbReference>
<name>A0AAV5CMV5_ELECO</name>
<protein>
    <submittedName>
        <fullName evidence="2">Uncharacterized protein</fullName>
    </submittedName>
</protein>
<gene>
    <name evidence="2" type="primary">ga16462</name>
    <name evidence="2" type="ORF">PR202_ga16462</name>
</gene>
<reference evidence="2" key="1">
    <citation type="journal article" date="2018" name="DNA Res.">
        <title>Multiple hybrid de novo genome assembly of finger millet, an orphan allotetraploid crop.</title>
        <authorList>
            <person name="Hatakeyama M."/>
            <person name="Aluri S."/>
            <person name="Balachadran M.T."/>
            <person name="Sivarajan S.R."/>
            <person name="Patrignani A."/>
            <person name="Gruter S."/>
            <person name="Poveda L."/>
            <person name="Shimizu-Inatsugi R."/>
            <person name="Baeten J."/>
            <person name="Francoijs K.J."/>
            <person name="Nataraja K.N."/>
            <person name="Reddy Y.A.N."/>
            <person name="Phadnis S."/>
            <person name="Ravikumar R.L."/>
            <person name="Schlapbach R."/>
            <person name="Sreeman S.M."/>
            <person name="Shimizu K.K."/>
        </authorList>
    </citation>
    <scope>NUCLEOTIDE SEQUENCE</scope>
</reference>
<sequence length="521" mass="55758">MMLQMNGGAGMGSDYGSSEAGSYEYDEEGEEDYEEELEHHLRVHHHEHPVRDGEGEGEDAEGAEGSDYEEDEEGEPEVDPAEFEDDEAYARALQDAEEREVAARLMALAGLSDWRAVDVEHDEEHINDPQVELVALGEVVGTESRGLSADTLASLPSVTYKTKDVQDGNTEQTGGMAYRPEDMRRSMARPSNPWSQLAPSFPTPAINNLLQDNNELVSRIAAPQHSSYLNLFGGTVPQYGTNPFRQGGGAGRIHSSAVAQPPDAAALAALNNFESRPLQPNGHIMGWPLGQPHGPLTQQQVPRFPGPQPIGPSGSGVWVLLPRARDTRFTQQQPAGVVEPYPYGSGAGAPPVGSYRYRYGGPSWSSRPAGPAYRAGNGRPAQTRVASKPTKSLEEFLREQGIPIPIAVDELLDDTDAECDAMVAELLGNPAEEPGQMESGAGVEISVERNWLLPPAVGFGSGPNPDQLGLGTVGVLEPPPFGAGVVDGCNYGQEAAAAAREGRRKKMAEEKVAAAKARARN</sequence>
<proteinExistence type="predicted"/>
<dbReference type="InterPro" id="IPR043312">
    <property type="entry name" value="AtBBR-like"/>
</dbReference>
<reference evidence="2" key="2">
    <citation type="submission" date="2021-12" db="EMBL/GenBank/DDBJ databases">
        <title>Resequencing data analysis of finger millet.</title>
        <authorList>
            <person name="Hatakeyama M."/>
            <person name="Aluri S."/>
            <person name="Balachadran M.T."/>
            <person name="Sivarajan S.R."/>
            <person name="Poveda L."/>
            <person name="Shimizu-Inatsugi R."/>
            <person name="Schlapbach R."/>
            <person name="Sreeman S.M."/>
            <person name="Shimizu K.K."/>
        </authorList>
    </citation>
    <scope>NUCLEOTIDE SEQUENCE</scope>
</reference>
<dbReference type="PANTHER" id="PTHR47530">
    <property type="entry name" value="E3 UBIQUITIN LIGASE BIG BROTHER-RELATED"/>
    <property type="match status" value="1"/>
</dbReference>
<dbReference type="EMBL" id="BQKI01000007">
    <property type="protein sequence ID" value="GJM99369.1"/>
    <property type="molecule type" value="Genomic_DNA"/>
</dbReference>
<dbReference type="AlphaFoldDB" id="A0AAV5CMV5"/>
<dbReference type="Proteomes" id="UP001054889">
    <property type="component" value="Unassembled WGS sequence"/>
</dbReference>
<evidence type="ECO:0000313" key="2">
    <source>
        <dbReference type="EMBL" id="GJM99369.1"/>
    </source>
</evidence>